<keyword evidence="1" id="KW-0812">Transmembrane</keyword>
<gene>
    <name evidence="2" type="ORF">BOLC9T59465H</name>
</gene>
<keyword evidence="1" id="KW-0472">Membrane</keyword>
<evidence type="ECO:0000256" key="1">
    <source>
        <dbReference type="SAM" id="Phobius"/>
    </source>
</evidence>
<dbReference type="EMBL" id="LR031875">
    <property type="protein sequence ID" value="VDD34142.1"/>
    <property type="molecule type" value="Genomic_DNA"/>
</dbReference>
<reference evidence="2" key="1">
    <citation type="submission" date="2018-11" db="EMBL/GenBank/DDBJ databases">
        <authorList>
            <consortium name="Genoscope - CEA"/>
            <person name="William W."/>
        </authorList>
    </citation>
    <scope>NUCLEOTIDE SEQUENCE</scope>
</reference>
<accession>A0A3P6ENJ4</accession>
<name>A0A3P6ENJ4_BRAOL</name>
<protein>
    <submittedName>
        <fullName evidence="2">Uncharacterized protein</fullName>
    </submittedName>
</protein>
<keyword evidence="1" id="KW-1133">Transmembrane helix</keyword>
<organism evidence="2">
    <name type="scientific">Brassica oleracea</name>
    <name type="common">Wild cabbage</name>
    <dbReference type="NCBI Taxonomy" id="3712"/>
    <lineage>
        <taxon>Eukaryota</taxon>
        <taxon>Viridiplantae</taxon>
        <taxon>Streptophyta</taxon>
        <taxon>Embryophyta</taxon>
        <taxon>Tracheophyta</taxon>
        <taxon>Spermatophyta</taxon>
        <taxon>Magnoliopsida</taxon>
        <taxon>eudicotyledons</taxon>
        <taxon>Gunneridae</taxon>
        <taxon>Pentapetalae</taxon>
        <taxon>rosids</taxon>
        <taxon>malvids</taxon>
        <taxon>Brassicales</taxon>
        <taxon>Brassicaceae</taxon>
        <taxon>Brassiceae</taxon>
        <taxon>Brassica</taxon>
    </lineage>
</organism>
<feature type="transmembrane region" description="Helical" evidence="1">
    <location>
        <begin position="20"/>
        <end position="43"/>
    </location>
</feature>
<proteinExistence type="predicted"/>
<dbReference type="AlphaFoldDB" id="A0A3P6ENJ4"/>
<evidence type="ECO:0000313" key="2">
    <source>
        <dbReference type="EMBL" id="VDD34142.1"/>
    </source>
</evidence>
<sequence>MTEAWEKLEKESLMGYRSPSITSLARLTLDMVSSFSFFVLLMVF</sequence>